<dbReference type="CDD" id="cd00130">
    <property type="entry name" value="PAS"/>
    <property type="match status" value="1"/>
</dbReference>
<keyword evidence="1" id="KW-0175">Coiled coil</keyword>
<accession>A0A081C3K1</accession>
<evidence type="ECO:0000256" key="1">
    <source>
        <dbReference type="SAM" id="Coils"/>
    </source>
</evidence>
<dbReference type="eggNOG" id="COG5001">
    <property type="taxonomic scope" value="Bacteria"/>
</dbReference>
<dbReference type="PROSITE" id="PS50113">
    <property type="entry name" value="PAC"/>
    <property type="match status" value="2"/>
</dbReference>
<dbReference type="Gene3D" id="3.20.20.450">
    <property type="entry name" value="EAL domain"/>
    <property type="match status" value="1"/>
</dbReference>
<dbReference type="EMBL" id="DF820469">
    <property type="protein sequence ID" value="GAK59156.1"/>
    <property type="molecule type" value="Genomic_DNA"/>
</dbReference>
<feature type="domain" description="PAC" evidence="3">
    <location>
        <begin position="236"/>
        <end position="288"/>
    </location>
</feature>
<evidence type="ECO:0000259" key="4">
    <source>
        <dbReference type="PROSITE" id="PS50883"/>
    </source>
</evidence>
<name>A0A081C3K1_VECG1</name>
<dbReference type="SMART" id="SM00091">
    <property type="entry name" value="PAS"/>
    <property type="match status" value="2"/>
</dbReference>
<dbReference type="Pfam" id="PF00989">
    <property type="entry name" value="PAS"/>
    <property type="match status" value="1"/>
</dbReference>
<dbReference type="PROSITE" id="PS50887">
    <property type="entry name" value="GGDEF"/>
    <property type="match status" value="1"/>
</dbReference>
<dbReference type="Pfam" id="PF00990">
    <property type="entry name" value="GGDEF"/>
    <property type="match status" value="1"/>
</dbReference>
<dbReference type="InterPro" id="IPR000160">
    <property type="entry name" value="GGDEF_dom"/>
</dbReference>
<dbReference type="Gene3D" id="3.30.70.270">
    <property type="match status" value="1"/>
</dbReference>
<feature type="domain" description="PAC" evidence="3">
    <location>
        <begin position="400"/>
        <end position="452"/>
    </location>
</feature>
<dbReference type="CDD" id="cd01949">
    <property type="entry name" value="GGDEF"/>
    <property type="match status" value="1"/>
</dbReference>
<evidence type="ECO:0000259" key="2">
    <source>
        <dbReference type="PROSITE" id="PS50112"/>
    </source>
</evidence>
<dbReference type="FunFam" id="3.20.20.450:FF:000001">
    <property type="entry name" value="Cyclic di-GMP phosphodiesterase yahA"/>
    <property type="match status" value="1"/>
</dbReference>
<sequence>MSSLCSDCFRILVVAEKTVLPEIFLSLGNSDCPDRRYGWVRCSQKTEAINMVEASLKEGKPFALAILCVERRSVKEDIRFAEQIRQSDSQLDLLLLAEDADLIPNNLSERIPPQHKFQVLQSPYSLHHVAALLSVLQKKRLLEHELRSVEKSIEKEHLEYKYKQEHWSQLERAVEMMQIGVFIVDLDGKILYHNPAAAFMHGYEEEELLGQELSFLNAPDVGNRSKLAQIQTWNGLIRENVHRRNDGTTFPVWLMSEIVQNADGEPWVIVTSCEDITERKLAEEELKKHRDHLEELVNARTSELTKINTQLQREILDHKRTAEALQKSEECYRTLLEAAPDPVVVYDGEGHVTYLNPAFSRVFGWTLEESRGQELNLVPVECLAENRLILKKIRQNLPVSGIETSRFTKAGKRIDVSISGAGFFDAQGALLGSVITIQDITERKKTEEEIRFIAYHDALTGLENRKSFYMRLEDHILRLHGKERRISDKWALMFLDLDRFKYINDTLGHDVGDELLKVIAVRLQKCVRKTDYVFRLGGDEFTILLNGLSTDADAARVAQKIRRTVALPCEIKNHELFITVSLGISIYPHDGQDVETLVKNADMAMYAAKEESEGYRFFTEEMNQKALERMRLERSLRTALQNNQFIVHYQPLINSQNRILGMEALVRWHHPEYGLINPSRFIPLAEETGAIVSIGKWVLHTACQQTKLWHDMGYANLYVSVNLSTRQFKEPDLIETIEQVLEVTGLPSNCLKLEVTESGIMENPDQAIVTMHYLRAKGIRFSIDDFGTGYSSLSYLKRFPIDTLKIDRSFVMDSIQNKNDQEIIKTIISMARTLNMEAIAEGVETREQHEFLIQQGCQMMQGYYLGLPMPAEQFQERLDIQKTSDLKSAPDN</sequence>
<dbReference type="GO" id="GO:0006355">
    <property type="term" value="P:regulation of DNA-templated transcription"/>
    <property type="evidence" value="ECO:0007669"/>
    <property type="project" value="InterPro"/>
</dbReference>
<dbReference type="InterPro" id="IPR000014">
    <property type="entry name" value="PAS"/>
</dbReference>
<dbReference type="CDD" id="cd01948">
    <property type="entry name" value="EAL"/>
    <property type="match status" value="1"/>
</dbReference>
<protein>
    <submittedName>
        <fullName evidence="6">Sensory box/GGDEF family protein</fullName>
    </submittedName>
</protein>
<evidence type="ECO:0000259" key="3">
    <source>
        <dbReference type="PROSITE" id="PS50113"/>
    </source>
</evidence>
<dbReference type="PROSITE" id="PS50112">
    <property type="entry name" value="PAS"/>
    <property type="match status" value="2"/>
</dbReference>
<evidence type="ECO:0000313" key="7">
    <source>
        <dbReference type="Proteomes" id="UP000030661"/>
    </source>
</evidence>
<gene>
    <name evidence="6" type="ORF">U27_06132</name>
</gene>
<dbReference type="SUPFAM" id="SSF55785">
    <property type="entry name" value="PYP-like sensor domain (PAS domain)"/>
    <property type="match status" value="2"/>
</dbReference>
<feature type="domain" description="EAL" evidence="4">
    <location>
        <begin position="629"/>
        <end position="882"/>
    </location>
</feature>
<dbReference type="InterPro" id="IPR000700">
    <property type="entry name" value="PAS-assoc_C"/>
</dbReference>
<evidence type="ECO:0000259" key="5">
    <source>
        <dbReference type="PROSITE" id="PS50887"/>
    </source>
</evidence>
<dbReference type="SMART" id="SM00267">
    <property type="entry name" value="GGDEF"/>
    <property type="match status" value="1"/>
</dbReference>
<dbReference type="InterPro" id="IPR052155">
    <property type="entry name" value="Biofilm_reg_signaling"/>
</dbReference>
<dbReference type="HOGENOM" id="CLU_000445_70_50_0"/>
<dbReference type="Pfam" id="PF13426">
    <property type="entry name" value="PAS_9"/>
    <property type="match status" value="1"/>
</dbReference>
<dbReference type="PROSITE" id="PS50883">
    <property type="entry name" value="EAL"/>
    <property type="match status" value="1"/>
</dbReference>
<dbReference type="NCBIfam" id="TIGR00229">
    <property type="entry name" value="sensory_box"/>
    <property type="match status" value="2"/>
</dbReference>
<organism evidence="6">
    <name type="scientific">Vecturithrix granuli</name>
    <dbReference type="NCBI Taxonomy" id="1499967"/>
    <lineage>
        <taxon>Bacteria</taxon>
        <taxon>Candidatus Moduliflexota</taxon>
        <taxon>Candidatus Vecturitrichia</taxon>
        <taxon>Candidatus Vecturitrichales</taxon>
        <taxon>Candidatus Vecturitrichaceae</taxon>
        <taxon>Candidatus Vecturithrix</taxon>
    </lineage>
</organism>
<proteinExistence type="predicted"/>
<dbReference type="InterPro" id="IPR013767">
    <property type="entry name" value="PAS_fold"/>
</dbReference>
<dbReference type="InterPro" id="IPR035965">
    <property type="entry name" value="PAS-like_dom_sf"/>
</dbReference>
<dbReference type="FunFam" id="3.30.70.270:FF:000001">
    <property type="entry name" value="Diguanylate cyclase domain protein"/>
    <property type="match status" value="1"/>
</dbReference>
<dbReference type="PANTHER" id="PTHR44757">
    <property type="entry name" value="DIGUANYLATE CYCLASE DGCP"/>
    <property type="match status" value="1"/>
</dbReference>
<dbReference type="SUPFAM" id="SSF55073">
    <property type="entry name" value="Nucleotide cyclase"/>
    <property type="match status" value="1"/>
</dbReference>
<evidence type="ECO:0000313" key="6">
    <source>
        <dbReference type="EMBL" id="GAK59156.1"/>
    </source>
</evidence>
<dbReference type="PANTHER" id="PTHR44757:SF2">
    <property type="entry name" value="BIOFILM ARCHITECTURE MAINTENANCE PROTEIN MBAA"/>
    <property type="match status" value="1"/>
</dbReference>
<feature type="coiled-coil region" evidence="1">
    <location>
        <begin position="279"/>
        <end position="328"/>
    </location>
</feature>
<dbReference type="Gene3D" id="3.30.450.20">
    <property type="entry name" value="PAS domain"/>
    <property type="match status" value="2"/>
</dbReference>
<keyword evidence="7" id="KW-1185">Reference proteome</keyword>
<dbReference type="SMART" id="SM00052">
    <property type="entry name" value="EAL"/>
    <property type="match status" value="1"/>
</dbReference>
<dbReference type="AlphaFoldDB" id="A0A081C3K1"/>
<dbReference type="InterPro" id="IPR035919">
    <property type="entry name" value="EAL_sf"/>
</dbReference>
<dbReference type="InterPro" id="IPR001633">
    <property type="entry name" value="EAL_dom"/>
</dbReference>
<dbReference type="InterPro" id="IPR001610">
    <property type="entry name" value="PAC"/>
</dbReference>
<feature type="domain" description="PAS" evidence="2">
    <location>
        <begin position="328"/>
        <end position="375"/>
    </location>
</feature>
<dbReference type="Proteomes" id="UP000030661">
    <property type="component" value="Unassembled WGS sequence"/>
</dbReference>
<dbReference type="Pfam" id="PF00563">
    <property type="entry name" value="EAL"/>
    <property type="match status" value="1"/>
</dbReference>
<feature type="domain" description="PAS" evidence="2">
    <location>
        <begin position="166"/>
        <end position="220"/>
    </location>
</feature>
<dbReference type="InterPro" id="IPR043128">
    <property type="entry name" value="Rev_trsase/Diguanyl_cyclase"/>
</dbReference>
<dbReference type="InterPro" id="IPR029787">
    <property type="entry name" value="Nucleotide_cyclase"/>
</dbReference>
<dbReference type="SUPFAM" id="SSF141868">
    <property type="entry name" value="EAL domain-like"/>
    <property type="match status" value="1"/>
</dbReference>
<dbReference type="NCBIfam" id="TIGR00254">
    <property type="entry name" value="GGDEF"/>
    <property type="match status" value="1"/>
</dbReference>
<dbReference type="STRING" id="1499967.U27_06132"/>
<dbReference type="SMART" id="SM00086">
    <property type="entry name" value="PAC"/>
    <property type="match status" value="2"/>
</dbReference>
<reference evidence="6" key="1">
    <citation type="journal article" date="2015" name="PeerJ">
        <title>First genomic representation of candidate bacterial phylum KSB3 points to enhanced environmental sensing as a trigger of wastewater bulking.</title>
        <authorList>
            <person name="Sekiguchi Y."/>
            <person name="Ohashi A."/>
            <person name="Parks D.H."/>
            <person name="Yamauchi T."/>
            <person name="Tyson G.W."/>
            <person name="Hugenholtz P."/>
        </authorList>
    </citation>
    <scope>NUCLEOTIDE SEQUENCE [LARGE SCALE GENOMIC DNA]</scope>
</reference>
<feature type="domain" description="GGDEF" evidence="5">
    <location>
        <begin position="488"/>
        <end position="621"/>
    </location>
</feature>